<dbReference type="EMBL" id="KZ679010">
    <property type="protein sequence ID" value="PSS20464.1"/>
    <property type="molecule type" value="Genomic_DNA"/>
</dbReference>
<dbReference type="Proteomes" id="UP000241818">
    <property type="component" value="Unassembled WGS sequence"/>
</dbReference>
<evidence type="ECO:0000313" key="3">
    <source>
        <dbReference type="Proteomes" id="UP000241818"/>
    </source>
</evidence>
<keyword evidence="3" id="KW-1185">Reference proteome</keyword>
<gene>
    <name evidence="2" type="ORF">M430DRAFT_34727</name>
</gene>
<keyword evidence="1" id="KW-0732">Signal</keyword>
<evidence type="ECO:0000256" key="1">
    <source>
        <dbReference type="SAM" id="SignalP"/>
    </source>
</evidence>
<sequence>MLSLPNSKLLAGVCGAMMTLSAMTSSVCLCQIKDRVRVNTRRDREKLVPKDMYDLIVLTATPLLAEGCKGADTSGRGRSA</sequence>
<reference evidence="2 3" key="1">
    <citation type="journal article" date="2018" name="New Phytol.">
        <title>Comparative genomics and transcriptomics depict ericoid mycorrhizal fungi as versatile saprotrophs and plant mutualists.</title>
        <authorList>
            <person name="Martino E."/>
            <person name="Morin E."/>
            <person name="Grelet G.A."/>
            <person name="Kuo A."/>
            <person name="Kohler A."/>
            <person name="Daghino S."/>
            <person name="Barry K.W."/>
            <person name="Cichocki N."/>
            <person name="Clum A."/>
            <person name="Dockter R.B."/>
            <person name="Hainaut M."/>
            <person name="Kuo R.C."/>
            <person name="LaButti K."/>
            <person name="Lindahl B.D."/>
            <person name="Lindquist E.A."/>
            <person name="Lipzen A."/>
            <person name="Khouja H.R."/>
            <person name="Magnuson J."/>
            <person name="Murat C."/>
            <person name="Ohm R.A."/>
            <person name="Singer S.W."/>
            <person name="Spatafora J.W."/>
            <person name="Wang M."/>
            <person name="Veneault-Fourrey C."/>
            <person name="Henrissat B."/>
            <person name="Grigoriev I.V."/>
            <person name="Martin F.M."/>
            <person name="Perotto S."/>
        </authorList>
    </citation>
    <scope>NUCLEOTIDE SEQUENCE [LARGE SCALE GENOMIC DNA]</scope>
    <source>
        <strain evidence="2 3">ATCC 22711</strain>
    </source>
</reference>
<accession>A0A2T3B494</accession>
<dbReference type="AlphaFoldDB" id="A0A2T3B494"/>
<feature type="chain" id="PRO_5015712315" description="Secreted protein" evidence="1">
    <location>
        <begin position="25"/>
        <end position="80"/>
    </location>
</feature>
<evidence type="ECO:0008006" key="4">
    <source>
        <dbReference type="Google" id="ProtNLM"/>
    </source>
</evidence>
<evidence type="ECO:0000313" key="2">
    <source>
        <dbReference type="EMBL" id="PSS20464.1"/>
    </source>
</evidence>
<dbReference type="GeneID" id="36574686"/>
<dbReference type="InParanoid" id="A0A2T3B494"/>
<proteinExistence type="predicted"/>
<organism evidence="2 3">
    <name type="scientific">Amorphotheca resinae ATCC 22711</name>
    <dbReference type="NCBI Taxonomy" id="857342"/>
    <lineage>
        <taxon>Eukaryota</taxon>
        <taxon>Fungi</taxon>
        <taxon>Dikarya</taxon>
        <taxon>Ascomycota</taxon>
        <taxon>Pezizomycotina</taxon>
        <taxon>Leotiomycetes</taxon>
        <taxon>Helotiales</taxon>
        <taxon>Amorphothecaceae</taxon>
        <taxon>Amorphotheca</taxon>
    </lineage>
</organism>
<dbReference type="RefSeq" id="XP_024721734.1">
    <property type="nucleotide sequence ID" value="XM_024866605.1"/>
</dbReference>
<feature type="signal peptide" evidence="1">
    <location>
        <begin position="1"/>
        <end position="24"/>
    </location>
</feature>
<protein>
    <recommendedName>
        <fullName evidence="4">Secreted protein</fullName>
    </recommendedName>
</protein>
<name>A0A2T3B494_AMORE</name>